<keyword evidence="3" id="KW-1003">Cell membrane</keyword>
<sequence length="272" mass="30603">MTVSHLVRYTVNIGLLLITLIIAFPFIWMLIGSIQSLENVRSLSFSFDGLQFSNFYDAWNGAPFGRYFFNSFLIAVTVSIIQLVINIFAAYAFARLSFKGKNVLFIIVLSTMMIPAQAIFIPNFIIISGLNWYNTYFALIIPFCASAFGIFLIRQAFLQVPKEIEESAILEGANHLQIIYHMMIPLAKPTIITCILLCFISQYSDLFWPLIVTNSEDMRTVQVGLSSFMNDEGGSGPQWHILMAASTMVIMPLVILFIMAQKYIMKGVPGAK</sequence>
<evidence type="ECO:0000313" key="10">
    <source>
        <dbReference type="Proteomes" id="UP000784880"/>
    </source>
</evidence>
<organism evidence="9 10">
    <name type="scientific">Evansella tamaricis</name>
    <dbReference type="NCBI Taxonomy" id="2069301"/>
    <lineage>
        <taxon>Bacteria</taxon>
        <taxon>Bacillati</taxon>
        <taxon>Bacillota</taxon>
        <taxon>Bacilli</taxon>
        <taxon>Bacillales</taxon>
        <taxon>Bacillaceae</taxon>
        <taxon>Evansella</taxon>
    </lineage>
</organism>
<dbReference type="EMBL" id="JAHQCS010000147">
    <property type="protein sequence ID" value="MBU9713684.1"/>
    <property type="molecule type" value="Genomic_DNA"/>
</dbReference>
<evidence type="ECO:0000256" key="2">
    <source>
        <dbReference type="ARBA" id="ARBA00022448"/>
    </source>
</evidence>
<keyword evidence="5 7" id="KW-1133">Transmembrane helix</keyword>
<keyword evidence="6 7" id="KW-0472">Membrane</keyword>
<dbReference type="CDD" id="cd06261">
    <property type="entry name" value="TM_PBP2"/>
    <property type="match status" value="1"/>
</dbReference>
<evidence type="ECO:0000256" key="4">
    <source>
        <dbReference type="ARBA" id="ARBA00022692"/>
    </source>
</evidence>
<feature type="transmembrane region" description="Helical" evidence="7">
    <location>
        <begin position="239"/>
        <end position="260"/>
    </location>
</feature>
<evidence type="ECO:0000259" key="8">
    <source>
        <dbReference type="PROSITE" id="PS50928"/>
    </source>
</evidence>
<comment type="caution">
    <text evidence="9">The sequence shown here is derived from an EMBL/GenBank/DDBJ whole genome shotgun (WGS) entry which is preliminary data.</text>
</comment>
<comment type="similarity">
    <text evidence="7">Belongs to the binding-protein-dependent transport system permease family.</text>
</comment>
<dbReference type="Proteomes" id="UP000784880">
    <property type="component" value="Unassembled WGS sequence"/>
</dbReference>
<dbReference type="PROSITE" id="PS50928">
    <property type="entry name" value="ABC_TM1"/>
    <property type="match status" value="1"/>
</dbReference>
<keyword evidence="4 7" id="KW-0812">Transmembrane</keyword>
<feature type="transmembrane region" description="Helical" evidence="7">
    <location>
        <begin position="103"/>
        <end position="127"/>
    </location>
</feature>
<dbReference type="Pfam" id="PF00528">
    <property type="entry name" value="BPD_transp_1"/>
    <property type="match status" value="1"/>
</dbReference>
<name>A0ABS6JJ32_9BACI</name>
<dbReference type="InterPro" id="IPR000515">
    <property type="entry name" value="MetI-like"/>
</dbReference>
<reference evidence="9 10" key="1">
    <citation type="submission" date="2021-06" db="EMBL/GenBank/DDBJ databases">
        <title>Bacillus sp. RD4P76, an endophyte from a halophyte.</title>
        <authorList>
            <person name="Sun J.-Q."/>
        </authorList>
    </citation>
    <scope>NUCLEOTIDE SEQUENCE [LARGE SCALE GENOMIC DNA]</scope>
    <source>
        <strain evidence="9 10">CGMCC 1.15917</strain>
    </source>
</reference>
<gene>
    <name evidence="9" type="ORF">KS419_18300</name>
</gene>
<dbReference type="PANTHER" id="PTHR43744:SF12">
    <property type="entry name" value="ABC TRANSPORTER PERMEASE PROTEIN MG189-RELATED"/>
    <property type="match status" value="1"/>
</dbReference>
<evidence type="ECO:0000256" key="5">
    <source>
        <dbReference type="ARBA" id="ARBA00022989"/>
    </source>
</evidence>
<feature type="domain" description="ABC transmembrane type-1" evidence="8">
    <location>
        <begin position="68"/>
        <end position="260"/>
    </location>
</feature>
<evidence type="ECO:0000256" key="7">
    <source>
        <dbReference type="RuleBase" id="RU363032"/>
    </source>
</evidence>
<comment type="subcellular location">
    <subcellularLocation>
        <location evidence="1 7">Cell membrane</location>
        <topology evidence="1 7">Multi-pass membrane protein</topology>
    </subcellularLocation>
</comment>
<evidence type="ECO:0000256" key="1">
    <source>
        <dbReference type="ARBA" id="ARBA00004651"/>
    </source>
</evidence>
<evidence type="ECO:0000256" key="6">
    <source>
        <dbReference type="ARBA" id="ARBA00023136"/>
    </source>
</evidence>
<keyword evidence="10" id="KW-1185">Reference proteome</keyword>
<feature type="transmembrane region" description="Helical" evidence="7">
    <location>
        <begin position="67"/>
        <end position="91"/>
    </location>
</feature>
<feature type="transmembrane region" description="Helical" evidence="7">
    <location>
        <begin position="133"/>
        <end position="153"/>
    </location>
</feature>
<proteinExistence type="inferred from homology"/>
<accession>A0ABS6JJ32</accession>
<protein>
    <submittedName>
        <fullName evidence="9">Carbohydrate ABC transporter permease</fullName>
    </submittedName>
</protein>
<keyword evidence="2 7" id="KW-0813">Transport</keyword>
<feature type="transmembrane region" description="Helical" evidence="7">
    <location>
        <begin position="12"/>
        <end position="31"/>
    </location>
</feature>
<dbReference type="PANTHER" id="PTHR43744">
    <property type="entry name" value="ABC TRANSPORTER PERMEASE PROTEIN MG189-RELATED-RELATED"/>
    <property type="match status" value="1"/>
</dbReference>
<evidence type="ECO:0000256" key="3">
    <source>
        <dbReference type="ARBA" id="ARBA00022475"/>
    </source>
</evidence>
<evidence type="ECO:0000313" key="9">
    <source>
        <dbReference type="EMBL" id="MBU9713684.1"/>
    </source>
</evidence>